<dbReference type="EMBL" id="JAEAOA010000672">
    <property type="protein sequence ID" value="KAK3607642.1"/>
    <property type="molecule type" value="Genomic_DNA"/>
</dbReference>
<dbReference type="AlphaFoldDB" id="A0AAE0TC44"/>
<reference evidence="1" key="3">
    <citation type="submission" date="2023-05" db="EMBL/GenBank/DDBJ databases">
        <authorList>
            <person name="Smith C.H."/>
        </authorList>
    </citation>
    <scope>NUCLEOTIDE SEQUENCE</scope>
    <source>
        <strain evidence="1">CHS0354</strain>
        <tissue evidence="1">Mantle</tissue>
    </source>
</reference>
<sequence length="196" mass="22563">MAHCDTDRRGMTDYDADRRGMTDYDADKFTQEFFCISHKDHMAHYDTCTDSMGMAHYDTCTDSMGMAHYVSERRGMTDYDADRRGMTDYDADKFEQGSFCISHKDRMVHYDTCTDSMGMAHYDTCTDSMEQPILDGDKSFPRKDLRSNQYSQATNENQHPVQTGDQHPVLTGNLCPIMTGNQVFCHDRHPTLCHNK</sequence>
<keyword evidence="2" id="KW-1185">Reference proteome</keyword>
<protein>
    <submittedName>
        <fullName evidence="1">Uncharacterized protein</fullName>
    </submittedName>
</protein>
<gene>
    <name evidence="1" type="ORF">CHS0354_010695</name>
</gene>
<organism evidence="1 2">
    <name type="scientific">Potamilus streckersoni</name>
    <dbReference type="NCBI Taxonomy" id="2493646"/>
    <lineage>
        <taxon>Eukaryota</taxon>
        <taxon>Metazoa</taxon>
        <taxon>Spiralia</taxon>
        <taxon>Lophotrochozoa</taxon>
        <taxon>Mollusca</taxon>
        <taxon>Bivalvia</taxon>
        <taxon>Autobranchia</taxon>
        <taxon>Heteroconchia</taxon>
        <taxon>Palaeoheterodonta</taxon>
        <taxon>Unionida</taxon>
        <taxon>Unionoidea</taxon>
        <taxon>Unionidae</taxon>
        <taxon>Ambleminae</taxon>
        <taxon>Lampsilini</taxon>
        <taxon>Potamilus</taxon>
    </lineage>
</organism>
<evidence type="ECO:0000313" key="1">
    <source>
        <dbReference type="EMBL" id="KAK3607642.1"/>
    </source>
</evidence>
<name>A0AAE0TC44_9BIVA</name>
<proteinExistence type="predicted"/>
<evidence type="ECO:0000313" key="2">
    <source>
        <dbReference type="Proteomes" id="UP001195483"/>
    </source>
</evidence>
<reference evidence="1" key="1">
    <citation type="journal article" date="2021" name="Genome Biol. Evol.">
        <title>A High-Quality Reference Genome for a Parasitic Bivalve with Doubly Uniparental Inheritance (Bivalvia: Unionida).</title>
        <authorList>
            <person name="Smith C.H."/>
        </authorList>
    </citation>
    <scope>NUCLEOTIDE SEQUENCE</scope>
    <source>
        <strain evidence="1">CHS0354</strain>
    </source>
</reference>
<comment type="caution">
    <text evidence="1">The sequence shown here is derived from an EMBL/GenBank/DDBJ whole genome shotgun (WGS) entry which is preliminary data.</text>
</comment>
<reference evidence="1" key="2">
    <citation type="journal article" date="2021" name="Genome Biol. Evol.">
        <title>Developing a high-quality reference genome for a parasitic bivalve with doubly uniparental inheritance (Bivalvia: Unionida).</title>
        <authorList>
            <person name="Smith C.H."/>
        </authorList>
    </citation>
    <scope>NUCLEOTIDE SEQUENCE</scope>
    <source>
        <strain evidence="1">CHS0354</strain>
        <tissue evidence="1">Mantle</tissue>
    </source>
</reference>
<accession>A0AAE0TC44</accession>
<dbReference type="Proteomes" id="UP001195483">
    <property type="component" value="Unassembled WGS sequence"/>
</dbReference>